<evidence type="ECO:0000313" key="2">
    <source>
        <dbReference type="Proteomes" id="UP001548590"/>
    </source>
</evidence>
<proteinExistence type="predicted"/>
<evidence type="ECO:0000313" key="1">
    <source>
        <dbReference type="EMBL" id="MET1489406.1"/>
    </source>
</evidence>
<keyword evidence="2" id="KW-1185">Reference proteome</keyword>
<dbReference type="Proteomes" id="UP001548590">
    <property type="component" value="Unassembled WGS sequence"/>
</dbReference>
<name>A0ABV2CNB8_9RHOO</name>
<sequence>MNERFPDTLVPHKTLFGARLIATPDPSLSAALRRLLLLADGHRNIGTLAMMMPERDIQPDLGELVQRGLLETSPAGAPARRIEPDEHGHEDLPEGWETASGFMAARARESLGVKAVEVIEALEHARDPEEARHAMSQWYRAMRNSREGRLQADVDRIKAAALLRSQLPA</sequence>
<dbReference type="RefSeq" id="WP_345925543.1">
    <property type="nucleotide sequence ID" value="NZ_JBDIVF010000002.1"/>
</dbReference>
<dbReference type="EMBL" id="JBEWLZ010000003">
    <property type="protein sequence ID" value="MET1489406.1"/>
    <property type="molecule type" value="Genomic_DNA"/>
</dbReference>
<accession>A0ABV2CNB8</accession>
<organism evidence="1 2">
    <name type="scientific">Uliginosibacterium paludis</name>
    <dbReference type="NCBI Taxonomy" id="1615952"/>
    <lineage>
        <taxon>Bacteria</taxon>
        <taxon>Pseudomonadati</taxon>
        <taxon>Pseudomonadota</taxon>
        <taxon>Betaproteobacteria</taxon>
        <taxon>Rhodocyclales</taxon>
        <taxon>Zoogloeaceae</taxon>
        <taxon>Uliginosibacterium</taxon>
    </lineage>
</organism>
<protein>
    <submittedName>
        <fullName evidence="1">Uncharacterized protein</fullName>
    </submittedName>
</protein>
<comment type="caution">
    <text evidence="1">The sequence shown here is derived from an EMBL/GenBank/DDBJ whole genome shotgun (WGS) entry which is preliminary data.</text>
</comment>
<gene>
    <name evidence="1" type="ORF">ABVT11_06175</name>
</gene>
<reference evidence="1 2" key="1">
    <citation type="submission" date="2024-07" db="EMBL/GenBank/DDBJ databases">
        <title>Uliginosibacterium paludis KCTC:42655.</title>
        <authorList>
            <person name="Kim M.K."/>
        </authorList>
    </citation>
    <scope>NUCLEOTIDE SEQUENCE [LARGE SCALE GENOMIC DNA]</scope>
    <source>
        <strain evidence="1 2">KCTC 42655</strain>
    </source>
</reference>